<dbReference type="Gene3D" id="2.60.120.380">
    <property type="match status" value="1"/>
</dbReference>
<feature type="region of interest" description="Disordered" evidence="1">
    <location>
        <begin position="17"/>
        <end position="52"/>
    </location>
</feature>
<name>A0A7W5GG59_9MICO</name>
<gene>
    <name evidence="3" type="ORF">FHS07_002226</name>
</gene>
<evidence type="ECO:0000313" key="3">
    <source>
        <dbReference type="EMBL" id="MBB3158530.1"/>
    </source>
</evidence>
<protein>
    <recommendedName>
        <fullName evidence="5">Ig-like domain-containing protein</fullName>
    </recommendedName>
</protein>
<reference evidence="3 4" key="1">
    <citation type="submission" date="2020-08" db="EMBL/GenBank/DDBJ databases">
        <title>Genomic Encyclopedia of Type Strains, Phase III (KMG-III): the genomes of soil and plant-associated and newly described type strains.</title>
        <authorList>
            <person name="Whitman W."/>
        </authorList>
    </citation>
    <scope>NUCLEOTIDE SEQUENCE [LARGE SCALE GENOMIC DNA]</scope>
    <source>
        <strain evidence="3 4">CECT 8356</strain>
    </source>
</reference>
<proteinExistence type="predicted"/>
<accession>A0A7W5GG59</accession>
<evidence type="ECO:0008006" key="5">
    <source>
        <dbReference type="Google" id="ProtNLM"/>
    </source>
</evidence>
<dbReference type="Proteomes" id="UP000543579">
    <property type="component" value="Unassembled WGS sequence"/>
</dbReference>
<comment type="caution">
    <text evidence="3">The sequence shown here is derived from an EMBL/GenBank/DDBJ whole genome shotgun (WGS) entry which is preliminary data.</text>
</comment>
<feature type="chain" id="PRO_5030970015" description="Ig-like domain-containing protein" evidence="2">
    <location>
        <begin position="18"/>
        <end position="614"/>
    </location>
</feature>
<feature type="compositionally biased region" description="Polar residues" evidence="1">
    <location>
        <begin position="18"/>
        <end position="30"/>
    </location>
</feature>
<evidence type="ECO:0000313" key="4">
    <source>
        <dbReference type="Proteomes" id="UP000543579"/>
    </source>
</evidence>
<dbReference type="AlphaFoldDB" id="A0A7W5GG59"/>
<dbReference type="EMBL" id="JACHXY010000002">
    <property type="protein sequence ID" value="MBB3158530.1"/>
    <property type="molecule type" value="Genomic_DNA"/>
</dbReference>
<organism evidence="3 4">
    <name type="scientific">Microbacterium proteolyticum</name>
    <dbReference type="NCBI Taxonomy" id="1572644"/>
    <lineage>
        <taxon>Bacteria</taxon>
        <taxon>Bacillati</taxon>
        <taxon>Actinomycetota</taxon>
        <taxon>Actinomycetes</taxon>
        <taxon>Micrococcales</taxon>
        <taxon>Microbacteriaceae</taxon>
        <taxon>Microbacterium</taxon>
    </lineage>
</organism>
<evidence type="ECO:0000256" key="1">
    <source>
        <dbReference type="SAM" id="MobiDB-lite"/>
    </source>
</evidence>
<feature type="compositionally biased region" description="Basic and acidic residues" evidence="1">
    <location>
        <begin position="34"/>
        <end position="43"/>
    </location>
</feature>
<keyword evidence="2" id="KW-0732">Signal</keyword>
<evidence type="ECO:0000256" key="2">
    <source>
        <dbReference type="SAM" id="SignalP"/>
    </source>
</evidence>
<feature type="signal peptide" evidence="2">
    <location>
        <begin position="1"/>
        <end position="17"/>
    </location>
</feature>
<sequence length="614" mass="63226">MSLVVAIGLVGGTAANAAATSVDQDSSTTAGRWHTSEEREQSPAERSAPVSPNRLFSAAAAPANDMLANATKVSSLPFDVSSQPYAGATLEADEPATCRTTDPDVTEYFTEGTRSIWYSFTSPVAQTLTFSGGVNGRESMIVAYASAAMSEVTRISCTETGFRDENHLQAKAGTTYLFQVTDDAYNAGTTDTASLRITSSAPISNLSPATATSVSVPGTVSGSLAKVDNNWYEPYATSCGRGFVTMLGTRWYKYVATNTTGIRVDLRDSYYNADAAVWASNGSTPTSVIACPAQKEGEPAGPGAYDKTQAYADFAVEPGKTYFIQVGGWGFDVGDYELKLSTYQLPLLTLMPTPKITGTAQVGSTLTANPGTWDEGTTLTYQWMRNGGSYISGAKSSTYTVSPADAGTQISVAVTASKPGYSGARKTSAPTAVVSKGVLTSATPTISVSPAVGKTVTAVPGAWGPSPVTFTYQWLRGGASISGATSATYTPVAADAGTRLSVMVTGTKSGYTTKAATSASAVVANGTLTGATPTITGTTKVGSTLTARAGTWAPAPVTLSYQWLRNGVAISGATAGTYKLTSTDKGKRISVRVTGAKAGYTTLSQTSTATAAIG</sequence>
<dbReference type="Gene3D" id="2.60.40.2700">
    <property type="match status" value="3"/>
</dbReference>
<dbReference type="RefSeq" id="WP_183419946.1">
    <property type="nucleotide sequence ID" value="NZ_JACHXY010000002.1"/>
</dbReference>